<dbReference type="InterPro" id="IPR006148">
    <property type="entry name" value="Glc/Gal-6P_isomerase"/>
</dbReference>
<evidence type="ECO:0000256" key="5">
    <source>
        <dbReference type="ARBA" id="ARBA00022801"/>
    </source>
</evidence>
<dbReference type="InterPro" id="IPR039104">
    <property type="entry name" value="6PGL"/>
</dbReference>
<comment type="pathway">
    <text evidence="2">Carbohydrate degradation; pentose phosphate pathway; D-ribulose 5-phosphate from D-glucose 6-phosphate (oxidative stage): step 2/3.</text>
</comment>
<dbReference type="PANTHER" id="PTHR11054:SF22">
    <property type="entry name" value="6-PHOSPHOGLUCONOLACTONASE 3, CHLOROPLASTIC"/>
    <property type="match status" value="1"/>
</dbReference>
<dbReference type="GO" id="GO:0017057">
    <property type="term" value="F:6-phosphogluconolactonase activity"/>
    <property type="evidence" value="ECO:0007669"/>
    <property type="project" value="UniProtKB-EC"/>
</dbReference>
<dbReference type="GO" id="GO:0006098">
    <property type="term" value="P:pentose-phosphate shunt"/>
    <property type="evidence" value="ECO:0007669"/>
    <property type="project" value="InterPro"/>
</dbReference>
<comment type="catalytic activity">
    <reaction evidence="1">
        <text>6-phospho-D-glucono-1,5-lactone + H2O = 6-phospho-D-gluconate + H(+)</text>
        <dbReference type="Rhea" id="RHEA:12556"/>
        <dbReference type="ChEBI" id="CHEBI:15377"/>
        <dbReference type="ChEBI" id="CHEBI:15378"/>
        <dbReference type="ChEBI" id="CHEBI:57955"/>
        <dbReference type="ChEBI" id="CHEBI:58759"/>
        <dbReference type="EC" id="3.1.1.31"/>
    </reaction>
</comment>
<feature type="compositionally biased region" description="Basic and acidic residues" evidence="6">
    <location>
        <begin position="103"/>
        <end position="114"/>
    </location>
</feature>
<dbReference type="Proteomes" id="UP001159364">
    <property type="component" value="Linkage Group LG07"/>
</dbReference>
<accession>A0AAV8T3W9</accession>
<feature type="compositionally biased region" description="Low complexity" evidence="6">
    <location>
        <begin position="213"/>
        <end position="225"/>
    </location>
</feature>
<feature type="compositionally biased region" description="Polar residues" evidence="6">
    <location>
        <begin position="122"/>
        <end position="142"/>
    </location>
</feature>
<feature type="compositionally biased region" description="Low complexity" evidence="6">
    <location>
        <begin position="173"/>
        <end position="185"/>
    </location>
</feature>
<evidence type="ECO:0000256" key="4">
    <source>
        <dbReference type="ARBA" id="ARBA00013198"/>
    </source>
</evidence>
<dbReference type="SUPFAM" id="SSF100950">
    <property type="entry name" value="NagB/RpiA/CoA transferase-like"/>
    <property type="match status" value="1"/>
</dbReference>
<dbReference type="Pfam" id="PF01182">
    <property type="entry name" value="Glucosamine_iso"/>
    <property type="match status" value="1"/>
</dbReference>
<feature type="domain" description="Glucosamine/galactosamine-6-phosphate isomerase" evidence="7">
    <location>
        <begin position="270"/>
        <end position="500"/>
    </location>
</feature>
<name>A0AAV8T3W9_9ROSI</name>
<dbReference type="EC" id="3.1.1.31" evidence="4"/>
<dbReference type="PANTHER" id="PTHR11054">
    <property type="entry name" value="6-PHOSPHOGLUCONOLACTONASE"/>
    <property type="match status" value="1"/>
</dbReference>
<keyword evidence="9" id="KW-1185">Reference proteome</keyword>
<gene>
    <name evidence="8" type="ORF">K2173_021867</name>
</gene>
<comment type="similarity">
    <text evidence="3">Belongs to the glucosamine/galactosamine-6-phosphate isomerase family. 6-phosphogluconolactonase subfamily.</text>
</comment>
<keyword evidence="5" id="KW-0378">Hydrolase</keyword>
<comment type="caution">
    <text evidence="8">The sequence shown here is derived from an EMBL/GenBank/DDBJ whole genome shotgun (WGS) entry which is preliminary data.</text>
</comment>
<dbReference type="InterPro" id="IPR037171">
    <property type="entry name" value="NagB/RpiA_transferase-like"/>
</dbReference>
<dbReference type="FunFam" id="3.40.50.1360:FF:000005">
    <property type="entry name" value="6-phosphogluconolactonase"/>
    <property type="match status" value="1"/>
</dbReference>
<reference evidence="8 9" key="1">
    <citation type="submission" date="2021-09" db="EMBL/GenBank/DDBJ databases">
        <title>Genomic insights and catalytic innovation underlie evolution of tropane alkaloids biosynthesis.</title>
        <authorList>
            <person name="Wang Y.-J."/>
            <person name="Tian T."/>
            <person name="Huang J.-P."/>
            <person name="Huang S.-X."/>
        </authorList>
    </citation>
    <scope>NUCLEOTIDE SEQUENCE [LARGE SCALE GENOMIC DNA]</scope>
    <source>
        <strain evidence="8">KIB-2018</strain>
        <tissue evidence="8">Leaf</tissue>
    </source>
</reference>
<proteinExistence type="inferred from homology"/>
<dbReference type="NCBIfam" id="TIGR01198">
    <property type="entry name" value="pgl"/>
    <property type="match status" value="1"/>
</dbReference>
<evidence type="ECO:0000313" key="9">
    <source>
        <dbReference type="Proteomes" id="UP001159364"/>
    </source>
</evidence>
<evidence type="ECO:0000256" key="1">
    <source>
        <dbReference type="ARBA" id="ARBA00000832"/>
    </source>
</evidence>
<evidence type="ECO:0000313" key="8">
    <source>
        <dbReference type="EMBL" id="KAJ8760829.1"/>
    </source>
</evidence>
<dbReference type="AlphaFoldDB" id="A0AAV8T3W9"/>
<dbReference type="GO" id="GO:0005975">
    <property type="term" value="P:carbohydrate metabolic process"/>
    <property type="evidence" value="ECO:0007669"/>
    <property type="project" value="InterPro"/>
</dbReference>
<feature type="region of interest" description="Disordered" evidence="6">
    <location>
        <begin position="91"/>
        <end position="266"/>
    </location>
</feature>
<organism evidence="8 9">
    <name type="scientific">Erythroxylum novogranatense</name>
    <dbReference type="NCBI Taxonomy" id="1862640"/>
    <lineage>
        <taxon>Eukaryota</taxon>
        <taxon>Viridiplantae</taxon>
        <taxon>Streptophyta</taxon>
        <taxon>Embryophyta</taxon>
        <taxon>Tracheophyta</taxon>
        <taxon>Spermatophyta</taxon>
        <taxon>Magnoliopsida</taxon>
        <taxon>eudicotyledons</taxon>
        <taxon>Gunneridae</taxon>
        <taxon>Pentapetalae</taxon>
        <taxon>rosids</taxon>
        <taxon>fabids</taxon>
        <taxon>Malpighiales</taxon>
        <taxon>Erythroxylaceae</taxon>
        <taxon>Erythroxylum</taxon>
    </lineage>
</organism>
<evidence type="ECO:0000256" key="3">
    <source>
        <dbReference type="ARBA" id="ARBA00010662"/>
    </source>
</evidence>
<dbReference type="EMBL" id="JAIWQS010000007">
    <property type="protein sequence ID" value="KAJ8760829.1"/>
    <property type="molecule type" value="Genomic_DNA"/>
</dbReference>
<evidence type="ECO:0000256" key="6">
    <source>
        <dbReference type="SAM" id="MobiDB-lite"/>
    </source>
</evidence>
<evidence type="ECO:0000259" key="7">
    <source>
        <dbReference type="Pfam" id="PF01182"/>
    </source>
</evidence>
<feature type="compositionally biased region" description="Low complexity" evidence="6">
    <location>
        <begin position="193"/>
        <end position="205"/>
    </location>
</feature>
<dbReference type="InterPro" id="IPR005900">
    <property type="entry name" value="6-phosphogluconolactonase_DevB"/>
</dbReference>
<sequence>MYLYCPRHKLYSTPIYHSQKAVVTASHNTDPMATYAPLWLSTSPSTLSSPFPRVGRSFTWLASPKPQQVLYKRLSNSRASCIFRKDSERFDGLRTKGNGSKDGAGETDKTEEKSTSTPSGPVSSNMTEKTGEKSTSTPSGPVSSNKTETTGEKSTSTPSEPVSSNKTEKTGEKSTSTPSEPVSSTKTEKTGEKSTSTPSEPVSSNKTEKTMEKSTSTPSEPVSSSKTEKTGEKSTSTPSEPVSSNKTEKVTIPPPEPITSKKTEKDVFETEEKLAESLAKYVADLSKTYTKTGGFFNVVLSGGTLIRSLRKLSEPPYVNSIEWSKWRVFWVDERVVPRDHIDSNYKIALDGLLSRVPILLRNVYPINDSLLDEAAADDYEARLKRLVNNRVIDTSPDSGFPVFDLILLGMGPDGHVASLFPRHALLKETQNWVAYLDDSPKHPPKRITFTFPVINSSENIAFVVCGFSHADAVHRALESGEDSVVKLPVQMISPQGQVKWFLDKDAASKLKKLI</sequence>
<dbReference type="CDD" id="cd01400">
    <property type="entry name" value="6PGL"/>
    <property type="match status" value="1"/>
</dbReference>
<feature type="compositionally biased region" description="Low complexity" evidence="6">
    <location>
        <begin position="143"/>
        <end position="165"/>
    </location>
</feature>
<dbReference type="Gene3D" id="3.40.50.1360">
    <property type="match status" value="1"/>
</dbReference>
<protein>
    <recommendedName>
        <fullName evidence="4">6-phosphogluconolactonase</fullName>
        <ecNumber evidence="4">3.1.1.31</ecNumber>
    </recommendedName>
</protein>
<evidence type="ECO:0000256" key="2">
    <source>
        <dbReference type="ARBA" id="ARBA00004961"/>
    </source>
</evidence>